<evidence type="ECO:0000313" key="7">
    <source>
        <dbReference type="Proteomes" id="UP000676428"/>
    </source>
</evidence>
<dbReference type="InterPro" id="IPR000847">
    <property type="entry name" value="LysR_HTH_N"/>
</dbReference>
<protein>
    <submittedName>
        <fullName evidence="6">LysR family transcriptional regulator</fullName>
    </submittedName>
</protein>
<evidence type="ECO:0000256" key="1">
    <source>
        <dbReference type="ARBA" id="ARBA00009437"/>
    </source>
</evidence>
<accession>A0ABX8DFH7</accession>
<evidence type="ECO:0000313" key="6">
    <source>
        <dbReference type="EMBL" id="QVK22692.1"/>
    </source>
</evidence>
<evidence type="ECO:0000256" key="2">
    <source>
        <dbReference type="ARBA" id="ARBA00023015"/>
    </source>
</evidence>
<reference evidence="6 7" key="1">
    <citation type="journal article" date="2012" name="Int. J. Syst. Evol. Microbiol.">
        <title>Shewanella dokdonensis sp. nov., isolated from seawater.</title>
        <authorList>
            <person name="Sung H.R."/>
            <person name="Yoon J.H."/>
            <person name="Ghim S.Y."/>
        </authorList>
    </citation>
    <scope>NUCLEOTIDE SEQUENCE [LARGE SCALE GENOMIC DNA]</scope>
    <source>
        <strain evidence="6 7">DSM 23626</strain>
    </source>
</reference>
<keyword evidence="3" id="KW-0238">DNA-binding</keyword>
<organism evidence="6 7">
    <name type="scientific">Shewanella dokdonensis</name>
    <dbReference type="NCBI Taxonomy" id="712036"/>
    <lineage>
        <taxon>Bacteria</taxon>
        <taxon>Pseudomonadati</taxon>
        <taxon>Pseudomonadota</taxon>
        <taxon>Gammaproteobacteria</taxon>
        <taxon>Alteromonadales</taxon>
        <taxon>Shewanellaceae</taxon>
        <taxon>Shewanella</taxon>
    </lineage>
</organism>
<dbReference type="InterPro" id="IPR005119">
    <property type="entry name" value="LysR_subst-bd"/>
</dbReference>
<dbReference type="Gene3D" id="1.10.10.10">
    <property type="entry name" value="Winged helix-like DNA-binding domain superfamily/Winged helix DNA-binding domain"/>
    <property type="match status" value="1"/>
</dbReference>
<dbReference type="PANTHER" id="PTHR30537">
    <property type="entry name" value="HTH-TYPE TRANSCRIPTIONAL REGULATOR"/>
    <property type="match status" value="1"/>
</dbReference>
<dbReference type="SUPFAM" id="SSF53850">
    <property type="entry name" value="Periplasmic binding protein-like II"/>
    <property type="match status" value="1"/>
</dbReference>
<evidence type="ECO:0000256" key="3">
    <source>
        <dbReference type="ARBA" id="ARBA00023125"/>
    </source>
</evidence>
<dbReference type="SUPFAM" id="SSF46785">
    <property type="entry name" value="Winged helix' DNA-binding domain"/>
    <property type="match status" value="1"/>
</dbReference>
<dbReference type="PANTHER" id="PTHR30537:SF17">
    <property type="entry name" value="LYSR-FAMILY REGULATORY PROTEIN"/>
    <property type="match status" value="1"/>
</dbReference>
<keyword evidence="2" id="KW-0805">Transcription regulation</keyword>
<dbReference type="Proteomes" id="UP000676428">
    <property type="component" value="Chromosome"/>
</dbReference>
<keyword evidence="4" id="KW-0804">Transcription</keyword>
<dbReference type="InterPro" id="IPR036390">
    <property type="entry name" value="WH_DNA-bd_sf"/>
</dbReference>
<dbReference type="Gene3D" id="3.40.190.290">
    <property type="match status" value="1"/>
</dbReference>
<proteinExistence type="inferred from homology"/>
<gene>
    <name evidence="6" type="ORF">KHX94_15700</name>
</gene>
<name>A0ABX8DFH7_9GAMM</name>
<dbReference type="RefSeq" id="WP_213681344.1">
    <property type="nucleotide sequence ID" value="NZ_CP074572.1"/>
</dbReference>
<keyword evidence="7" id="KW-1185">Reference proteome</keyword>
<evidence type="ECO:0000256" key="4">
    <source>
        <dbReference type="ARBA" id="ARBA00023163"/>
    </source>
</evidence>
<dbReference type="PROSITE" id="PS50931">
    <property type="entry name" value="HTH_LYSR"/>
    <property type="match status" value="1"/>
</dbReference>
<comment type="similarity">
    <text evidence="1">Belongs to the LysR transcriptional regulatory family.</text>
</comment>
<feature type="domain" description="HTH lysR-type" evidence="5">
    <location>
        <begin position="5"/>
        <end position="62"/>
    </location>
</feature>
<sequence length="304" mass="34273">MPSSPELQLIYLFVHLVNAGSFSAAARQLLMPVATVSRKLARLEEQLNQQLLMRSTRKLRLTEEGLALYQKYQEVVAQFDALSHSGSPEKPEGTLRLAAPISIIANLLIGCLTEFCELYPDIQLHIAQSNEEFDLVDKAIDVAIVGGTQPDSSWIACSLGVLDYRMVASPDYLRHAPALQHPQQLHRHKIIKAWPFFNWTLRHANGDAFYYDGPANLTLTDLNGAIRAAELNGGILYGPELFVKQQLREGKLQVLLPEWRCEKRRISLLYHQRGQQPLKVRLFIEFMQSKAATLFSINDEAVPS</sequence>
<dbReference type="Pfam" id="PF03466">
    <property type="entry name" value="LysR_substrate"/>
    <property type="match status" value="1"/>
</dbReference>
<evidence type="ECO:0000259" key="5">
    <source>
        <dbReference type="PROSITE" id="PS50931"/>
    </source>
</evidence>
<dbReference type="CDD" id="cd08422">
    <property type="entry name" value="PBP2_CrgA_like"/>
    <property type="match status" value="1"/>
</dbReference>
<dbReference type="EMBL" id="CP074572">
    <property type="protein sequence ID" value="QVK22692.1"/>
    <property type="molecule type" value="Genomic_DNA"/>
</dbReference>
<dbReference type="InterPro" id="IPR058163">
    <property type="entry name" value="LysR-type_TF_proteobact-type"/>
</dbReference>
<dbReference type="Pfam" id="PF00126">
    <property type="entry name" value="HTH_1"/>
    <property type="match status" value="1"/>
</dbReference>
<dbReference type="InterPro" id="IPR036388">
    <property type="entry name" value="WH-like_DNA-bd_sf"/>
</dbReference>